<dbReference type="Proteomes" id="UP001500879">
    <property type="component" value="Unassembled WGS sequence"/>
</dbReference>
<name>A0ABN0Z8B3_9ACTN</name>
<dbReference type="EMBL" id="BAAABX010000091">
    <property type="protein sequence ID" value="GAA0438323.1"/>
    <property type="molecule type" value="Genomic_DNA"/>
</dbReference>
<dbReference type="Gene3D" id="3.40.50.1820">
    <property type="entry name" value="alpha/beta hydrolase"/>
    <property type="match status" value="1"/>
</dbReference>
<dbReference type="PROSITE" id="PS50075">
    <property type="entry name" value="CARRIER"/>
    <property type="match status" value="1"/>
</dbReference>
<accession>A0ABN0Z8B3</accession>
<reference evidence="4 5" key="1">
    <citation type="journal article" date="2019" name="Int. J. Syst. Evol. Microbiol.">
        <title>The Global Catalogue of Microorganisms (GCM) 10K type strain sequencing project: providing services to taxonomists for standard genome sequencing and annotation.</title>
        <authorList>
            <consortium name="The Broad Institute Genomics Platform"/>
            <consortium name="The Broad Institute Genome Sequencing Center for Infectious Disease"/>
            <person name="Wu L."/>
            <person name="Ma J."/>
        </authorList>
    </citation>
    <scope>NUCLEOTIDE SEQUENCE [LARGE SCALE GENOMIC DNA]</scope>
    <source>
        <strain evidence="4 5">JCM 4788</strain>
    </source>
</reference>
<dbReference type="SMART" id="SM01294">
    <property type="entry name" value="PKS_PP_betabranch"/>
    <property type="match status" value="1"/>
</dbReference>
<keyword evidence="5" id="KW-1185">Reference proteome</keyword>
<dbReference type="SUPFAM" id="SSF47336">
    <property type="entry name" value="ACP-like"/>
    <property type="match status" value="1"/>
</dbReference>
<dbReference type="RefSeq" id="WP_344032978.1">
    <property type="nucleotide sequence ID" value="NZ_BAAABX010000091.1"/>
</dbReference>
<dbReference type="SMART" id="SM00823">
    <property type="entry name" value="PKS_PP"/>
    <property type="match status" value="1"/>
</dbReference>
<evidence type="ECO:0000313" key="5">
    <source>
        <dbReference type="Proteomes" id="UP001500879"/>
    </source>
</evidence>
<dbReference type="InterPro" id="IPR020806">
    <property type="entry name" value="PKS_PP-bd"/>
</dbReference>
<organism evidence="4 5">
    <name type="scientific">Streptomyces luteireticuli</name>
    <dbReference type="NCBI Taxonomy" id="173858"/>
    <lineage>
        <taxon>Bacteria</taxon>
        <taxon>Bacillati</taxon>
        <taxon>Actinomycetota</taxon>
        <taxon>Actinomycetes</taxon>
        <taxon>Kitasatosporales</taxon>
        <taxon>Streptomycetaceae</taxon>
        <taxon>Streptomyces</taxon>
    </lineage>
</organism>
<dbReference type="PANTHER" id="PTHR45527:SF1">
    <property type="entry name" value="FATTY ACID SYNTHASE"/>
    <property type="match status" value="1"/>
</dbReference>
<evidence type="ECO:0000313" key="4">
    <source>
        <dbReference type="EMBL" id="GAA0438323.1"/>
    </source>
</evidence>
<dbReference type="PANTHER" id="PTHR45527">
    <property type="entry name" value="NONRIBOSOMAL PEPTIDE SYNTHETASE"/>
    <property type="match status" value="1"/>
</dbReference>
<dbReference type="InterPro" id="IPR029058">
    <property type="entry name" value="AB_hydrolase_fold"/>
</dbReference>
<dbReference type="InterPro" id="IPR036736">
    <property type="entry name" value="ACP-like_sf"/>
</dbReference>
<dbReference type="InterPro" id="IPR009081">
    <property type="entry name" value="PP-bd_ACP"/>
</dbReference>
<keyword evidence="2" id="KW-0597">Phosphoprotein</keyword>
<evidence type="ECO:0000259" key="3">
    <source>
        <dbReference type="PROSITE" id="PS50075"/>
    </source>
</evidence>
<gene>
    <name evidence="4" type="ORF">GCM10010357_69670</name>
</gene>
<evidence type="ECO:0000256" key="2">
    <source>
        <dbReference type="ARBA" id="ARBA00022553"/>
    </source>
</evidence>
<sequence length="179" mass="18980">MDAREFVSRYLPAHMVPAVVMVSAEFLLSPTGKVDRRALPVSAFGASASRPRSPADVALCTLFADVLGVDEVGPDDGFFDLGGHSLMATSLVSRVQTALGAELGVSALFEAPTPAALARLIAGHTTEGGVCDVLLELRGHGSRHRCSAFIRPPGRVGPTLVCCTTSIRRRRCTDCRHRP</sequence>
<dbReference type="InterPro" id="IPR045851">
    <property type="entry name" value="AMP-bd_C_sf"/>
</dbReference>
<protein>
    <recommendedName>
        <fullName evidence="3">Carrier domain-containing protein</fullName>
    </recommendedName>
</protein>
<evidence type="ECO:0000256" key="1">
    <source>
        <dbReference type="ARBA" id="ARBA00022450"/>
    </source>
</evidence>
<dbReference type="Gene3D" id="3.30.300.30">
    <property type="match status" value="1"/>
</dbReference>
<feature type="domain" description="Carrier" evidence="3">
    <location>
        <begin position="50"/>
        <end position="125"/>
    </location>
</feature>
<dbReference type="Pfam" id="PF00550">
    <property type="entry name" value="PP-binding"/>
    <property type="match status" value="1"/>
</dbReference>
<keyword evidence="1" id="KW-0596">Phosphopantetheine</keyword>
<comment type="caution">
    <text evidence="4">The sequence shown here is derived from an EMBL/GenBank/DDBJ whole genome shotgun (WGS) entry which is preliminary data.</text>
</comment>
<proteinExistence type="predicted"/>
<dbReference type="SUPFAM" id="SSF56801">
    <property type="entry name" value="Acetyl-CoA synthetase-like"/>
    <property type="match status" value="1"/>
</dbReference>